<sequence length="369" mass="43157">MIRKSIKCICTENPEQWIWTEYMLLQNEETARRYLIDAYSRRPFNQPDRLAYRNVPAFTSYINQATSLIKESQTNHPWVRPILLYYGMMSMLKAWLLTRIPDYPQNTAVLRHGLSTRKRKRERFRFCEDEIKIQREGLFPLVAEEWNLPPMTGESYTAKELFSFIPDLHPTYHRLFQQKSLARVFFTRSGAGLLLHVPEQVLDHFHLSAERLVDKLNQARHGLFSLSTSRGYDGYLTLHCACDEEGLSTVVVDNPLPPHPGFPSLSTTESLCVSFHHPWFYENKKGDLYLWLGNDRPVAPLPEILVHLMLLFSLSMLCRYDPPLWGEIMLDNQQAEQIIIHELLELVPRKFAQLMLTAFAEEKLILRAH</sequence>
<evidence type="ECO:0000313" key="2">
    <source>
        <dbReference type="Proteomes" id="UP001596500"/>
    </source>
</evidence>
<dbReference type="Pfam" id="PF14175">
    <property type="entry name" value="YaaC"/>
    <property type="match status" value="1"/>
</dbReference>
<dbReference type="EMBL" id="JBHTBW010000006">
    <property type="protein sequence ID" value="MFC7440178.1"/>
    <property type="molecule type" value="Genomic_DNA"/>
</dbReference>
<keyword evidence="2" id="KW-1185">Reference proteome</keyword>
<name>A0ABW2RGR3_9BACL</name>
<reference evidence="2" key="1">
    <citation type="journal article" date="2019" name="Int. J. Syst. Evol. Microbiol.">
        <title>The Global Catalogue of Microorganisms (GCM) 10K type strain sequencing project: providing services to taxonomists for standard genome sequencing and annotation.</title>
        <authorList>
            <consortium name="The Broad Institute Genomics Platform"/>
            <consortium name="The Broad Institute Genome Sequencing Center for Infectious Disease"/>
            <person name="Wu L."/>
            <person name="Ma J."/>
        </authorList>
    </citation>
    <scope>NUCLEOTIDE SEQUENCE [LARGE SCALE GENOMIC DNA]</scope>
    <source>
        <strain evidence="2">CGMCC 1.12942</strain>
    </source>
</reference>
<dbReference type="Proteomes" id="UP001596500">
    <property type="component" value="Unassembled WGS sequence"/>
</dbReference>
<gene>
    <name evidence="1" type="ORF">ACFQNG_03230</name>
</gene>
<proteinExistence type="predicted"/>
<organism evidence="1 2">
    <name type="scientific">Laceyella putida</name>
    <dbReference type="NCBI Taxonomy" id="110101"/>
    <lineage>
        <taxon>Bacteria</taxon>
        <taxon>Bacillati</taxon>
        <taxon>Bacillota</taxon>
        <taxon>Bacilli</taxon>
        <taxon>Bacillales</taxon>
        <taxon>Thermoactinomycetaceae</taxon>
        <taxon>Laceyella</taxon>
    </lineage>
</organism>
<protein>
    <submittedName>
        <fullName evidence="1">YaaC family protein</fullName>
    </submittedName>
</protein>
<accession>A0ABW2RGR3</accession>
<evidence type="ECO:0000313" key="1">
    <source>
        <dbReference type="EMBL" id="MFC7440178.1"/>
    </source>
</evidence>
<dbReference type="InterPro" id="IPR026988">
    <property type="entry name" value="YaaC-like"/>
</dbReference>
<comment type="caution">
    <text evidence="1">The sequence shown here is derived from an EMBL/GenBank/DDBJ whole genome shotgun (WGS) entry which is preliminary data.</text>
</comment>
<dbReference type="RefSeq" id="WP_379863395.1">
    <property type="nucleotide sequence ID" value="NZ_JBHTBW010000006.1"/>
</dbReference>